<organism evidence="2 3">
    <name type="scientific">Brevundimonas bullata</name>
    <dbReference type="NCBI Taxonomy" id="13160"/>
    <lineage>
        <taxon>Bacteria</taxon>
        <taxon>Pseudomonadati</taxon>
        <taxon>Pseudomonadota</taxon>
        <taxon>Alphaproteobacteria</taxon>
        <taxon>Caulobacterales</taxon>
        <taxon>Caulobacteraceae</taxon>
        <taxon>Brevundimonas</taxon>
    </lineage>
</organism>
<dbReference type="AlphaFoldDB" id="A0A7W7IQ04"/>
<name>A0A7W7IQ04_9CAUL</name>
<sequence>MRVRFGRSRFTDPPAAPASGSEDANASTADLLSLLQAIEAAAGRVYGRHGLPQQPGHYRRPADSDAWERLEDALTPAEKWALVSAPDSVHWRYSTYEALGSAADAPDVRHASALLAACQGLRQRLSERSAISVQDLADSIRLGEAWRRLVEEAGPIAASPTALRFSPPDEPS</sequence>
<proteinExistence type="predicted"/>
<evidence type="ECO:0000256" key="1">
    <source>
        <dbReference type="SAM" id="MobiDB-lite"/>
    </source>
</evidence>
<feature type="region of interest" description="Disordered" evidence="1">
    <location>
        <begin position="1"/>
        <end position="24"/>
    </location>
</feature>
<comment type="caution">
    <text evidence="2">The sequence shown here is derived from an EMBL/GenBank/DDBJ whole genome shotgun (WGS) entry which is preliminary data.</text>
</comment>
<accession>A0A7W7IQ04</accession>
<keyword evidence="3" id="KW-1185">Reference proteome</keyword>
<evidence type="ECO:0000313" key="2">
    <source>
        <dbReference type="EMBL" id="MBB4798147.1"/>
    </source>
</evidence>
<dbReference type="Proteomes" id="UP000539957">
    <property type="component" value="Unassembled WGS sequence"/>
</dbReference>
<protein>
    <submittedName>
        <fullName evidence="2">Uncharacterized protein</fullName>
    </submittedName>
</protein>
<dbReference type="RefSeq" id="WP_184269389.1">
    <property type="nucleotide sequence ID" value="NZ_JACHKY010000003.1"/>
</dbReference>
<reference evidence="2 3" key="1">
    <citation type="submission" date="2020-08" db="EMBL/GenBank/DDBJ databases">
        <title>Functional genomics of gut bacteria from endangered species of beetles.</title>
        <authorList>
            <person name="Carlos-Shanley C."/>
        </authorList>
    </citation>
    <scope>NUCLEOTIDE SEQUENCE [LARGE SCALE GENOMIC DNA]</scope>
    <source>
        <strain evidence="2 3">S00123</strain>
    </source>
</reference>
<gene>
    <name evidence="2" type="ORF">HNP32_001891</name>
</gene>
<evidence type="ECO:0000313" key="3">
    <source>
        <dbReference type="Proteomes" id="UP000539957"/>
    </source>
</evidence>
<dbReference type="EMBL" id="JACHKY010000003">
    <property type="protein sequence ID" value="MBB4798147.1"/>
    <property type="molecule type" value="Genomic_DNA"/>
</dbReference>